<evidence type="ECO:0000313" key="3">
    <source>
        <dbReference type="Proteomes" id="UP000244406"/>
    </source>
</evidence>
<comment type="caution">
    <text evidence="2">The sequence shown here is derived from an EMBL/GenBank/DDBJ whole genome shotgun (WGS) entry which is preliminary data.</text>
</comment>
<accession>A0A2V1AG60</accession>
<dbReference type="SUPFAM" id="SSF55961">
    <property type="entry name" value="Bet v1-like"/>
    <property type="match status" value="1"/>
</dbReference>
<protein>
    <recommendedName>
        <fullName evidence="1">DUF3074 domain-containing protein</fullName>
    </recommendedName>
</protein>
<reference evidence="2 3" key="1">
    <citation type="submission" date="2017-12" db="EMBL/GenBank/DDBJ databases">
        <title>Genome Sequence of the Amphotericin B-resistant Candida duobushaemulonii strain, B09383.</title>
        <authorList>
            <person name="Chow N.A."/>
            <person name="Gade L."/>
            <person name="Batra D."/>
            <person name="Rowe L.A."/>
            <person name="Loparev V.N."/>
            <person name="Litvintseva A.P."/>
        </authorList>
    </citation>
    <scope>NUCLEOTIDE SEQUENCE [LARGE SCALE GENOMIC DNA]</scope>
    <source>
        <strain evidence="2 3">B09383</strain>
    </source>
</reference>
<dbReference type="InterPro" id="IPR024500">
    <property type="entry name" value="DUF3074"/>
</dbReference>
<dbReference type="GeneID" id="37004629"/>
<dbReference type="EMBL" id="PKFP01000006">
    <property type="protein sequence ID" value="PVH17070.1"/>
    <property type="molecule type" value="Genomic_DNA"/>
</dbReference>
<dbReference type="AlphaFoldDB" id="A0A2V1AG60"/>
<name>A0A2V1AG60_9ASCO</name>
<sequence length="245" mass="27586">MNSTPLTAIDGLSSLTLFQQAQHIARQIPEWHKAGHYNYSVPQGHDVGVDIHTKEFNGDYWVARANGFEQFDAKSRKHLFHVLDKYVLGSTSSLDESHTSYELGYIQELADFKVHPYDLGDTVPGYEGVAYLAELYYHLQFPLKKRKFCNLVHVLRAEDGNSGYVISLAVDPSVIPGNPKEPAFVPARYTSVEYITFDPKTSDLRWYMTTCSDAGGNVPQWLAKLTINGVVAKDVHSFLNWANTK</sequence>
<dbReference type="PANTHER" id="PTHR40370">
    <property type="entry name" value="EXPRESSED PROTEIN"/>
    <property type="match status" value="1"/>
</dbReference>
<dbReference type="PANTHER" id="PTHR40370:SF1">
    <property type="entry name" value="DUF3074 DOMAIN-CONTAINING PROTEIN"/>
    <property type="match status" value="1"/>
</dbReference>
<dbReference type="InterPro" id="IPR023393">
    <property type="entry name" value="START-like_dom_sf"/>
</dbReference>
<evidence type="ECO:0000259" key="1">
    <source>
        <dbReference type="Pfam" id="PF11274"/>
    </source>
</evidence>
<organism evidence="2 3">
    <name type="scientific">Candidozyma duobushaemuli</name>
    <dbReference type="NCBI Taxonomy" id="1231522"/>
    <lineage>
        <taxon>Eukaryota</taxon>
        <taxon>Fungi</taxon>
        <taxon>Dikarya</taxon>
        <taxon>Ascomycota</taxon>
        <taxon>Saccharomycotina</taxon>
        <taxon>Pichiomycetes</taxon>
        <taxon>Metschnikowiaceae</taxon>
        <taxon>Candidozyma</taxon>
    </lineage>
</organism>
<gene>
    <name evidence="2" type="ORF">CXQ87_004630</name>
</gene>
<feature type="domain" description="DUF3074" evidence="1">
    <location>
        <begin position="61"/>
        <end position="242"/>
    </location>
</feature>
<dbReference type="VEuPathDB" id="FungiDB:CXQ87_004630"/>
<dbReference type="Gene3D" id="3.30.530.20">
    <property type="match status" value="1"/>
</dbReference>
<dbReference type="RefSeq" id="XP_025338010.1">
    <property type="nucleotide sequence ID" value="XM_025483067.1"/>
</dbReference>
<dbReference type="Proteomes" id="UP000244406">
    <property type="component" value="Unassembled WGS sequence"/>
</dbReference>
<evidence type="ECO:0000313" key="2">
    <source>
        <dbReference type="EMBL" id="PVH17070.1"/>
    </source>
</evidence>
<dbReference type="Pfam" id="PF11274">
    <property type="entry name" value="DUF3074"/>
    <property type="match status" value="1"/>
</dbReference>
<keyword evidence="3" id="KW-1185">Reference proteome</keyword>
<proteinExistence type="predicted"/>